<organismHost>
    <name type="scientific">Prochlorococcus</name>
    <dbReference type="NCBI Taxonomy" id="1218"/>
</organismHost>
<dbReference type="Proteomes" id="UP000013923">
    <property type="component" value="Genome"/>
</dbReference>
<organism evidence="1 2">
    <name type="scientific">Prochlorococcus phage P-SSM2</name>
    <dbReference type="NCBI Taxonomy" id="268746"/>
    <lineage>
        <taxon>Viruses</taxon>
        <taxon>Duplodnaviria</taxon>
        <taxon>Heunggongvirae</taxon>
        <taxon>Uroviricota</taxon>
        <taxon>Caudoviricetes</taxon>
        <taxon>Pantevenvirales</taxon>
        <taxon>Kyanoviridae</taxon>
        <taxon>Salacisavirus</taxon>
        <taxon>Salacisavirus pssm2</taxon>
    </lineage>
</organism>
<evidence type="ECO:0000313" key="1">
    <source>
        <dbReference type="EMBL" id="ACY75937.1"/>
    </source>
</evidence>
<evidence type="ECO:0000313" key="2">
    <source>
        <dbReference type="Proteomes" id="UP000013923"/>
    </source>
</evidence>
<protein>
    <submittedName>
        <fullName evidence="1">Uncharacterized protein</fullName>
    </submittedName>
</protein>
<sequence>MKDSLKINRRDDGSFEVEWDKNDPNWKFMNGLTSEEIESIVQEAIKHDQNERQRQQPQLFVD</sequence>
<accession>D1LVM8</accession>
<dbReference type="EMBL" id="GU071092">
    <property type="protein sequence ID" value="ACY75937.1"/>
    <property type="molecule type" value="Genomic_DNA"/>
</dbReference>
<reference evidence="1 2" key="1">
    <citation type="submission" date="2009-10" db="EMBL/GenBank/DDBJ databases">
        <title>The Genome Sequence of Prochlorococcus phage P-SSM2.</title>
        <authorList>
            <consortium name="The Broad Institute Genome Sequencing Platform"/>
            <person name="Henn M.R."/>
            <person name="Sullivan M.S."/>
            <person name="Osburne M.S."/>
            <person name="Levin J."/>
            <person name="Malboeuf C."/>
            <person name="Casali M."/>
            <person name="Russ C."/>
            <person name="Lennon N."/>
            <person name="Chapman S.B."/>
            <person name="Erlich R."/>
            <person name="Young S.K."/>
            <person name="Koehrsen M."/>
            <person name="Yandava C."/>
            <person name="Zeng Q."/>
            <person name="Alvarado L."/>
            <person name="Anderson S."/>
            <person name="Berlin A."/>
            <person name="Borenstein D."/>
            <person name="Chen Z."/>
            <person name="Engels R."/>
            <person name="Freedman E."/>
            <person name="Gellesch M."/>
            <person name="Goldberg J."/>
            <person name="Green L."/>
            <person name="Griggs A."/>
            <person name="Gujja S."/>
            <person name="Heilman E.R."/>
            <person name="Heiman D."/>
            <person name="Hepburn T."/>
            <person name="Howarth C."/>
            <person name="Jen D."/>
            <person name="Larson L."/>
            <person name="Lewis B."/>
            <person name="Mehta T."/>
            <person name="Park D."/>
            <person name="Pearson M."/>
            <person name="Richards J."/>
            <person name="Rizzolo K."/>
            <person name="Roberts A."/>
            <person name="Ryan E."/>
            <person name="Saif S."/>
            <person name="Shea T."/>
            <person name="Shenoy N."/>
            <person name="Sisk P."/>
            <person name="Stolte C."/>
            <person name="Sykes S."/>
            <person name="Walk T."/>
            <person name="White J."/>
            <person name="Yu Q."/>
            <person name="Coleman M.L."/>
            <person name="Huang K.H."/>
            <person name="Weigele P.R."/>
            <person name="DeFrancesco A.S."/>
            <person name="Kern S.E."/>
            <person name="Thompson L.R."/>
            <person name="Fu R."/>
            <person name="Hombeck B."/>
            <person name="Chisholm S.W."/>
            <person name="Haas B."/>
            <person name="Nusbaum C."/>
            <person name="Birren B."/>
        </authorList>
    </citation>
    <scope>NUCLEOTIDE SEQUENCE [LARGE SCALE GENOMIC DNA]</scope>
    <source>
        <strain evidence="1">P-SSM2</strain>
    </source>
</reference>
<gene>
    <name evidence="1" type="ORF">PCMG_00061</name>
</gene>
<proteinExistence type="predicted"/>
<name>D1LVM8_BPPRM</name>